<dbReference type="PROSITE" id="PS50222">
    <property type="entry name" value="EF_HAND_2"/>
    <property type="match status" value="2"/>
</dbReference>
<sequence length="147" mass="16897">MTNSIQDQLEDFQEAFNIFDDLGDGKINHKMVGECLRTLGLNPTEADLKKILEQFTNDDRISFEIFIPIYEALSKKKNTYMSEEFVDELKQFDRDGIGKISALELKHHLMSMGDKLKEDEADQLLAGLEDENGRVNYEELVRMVMSG</sequence>
<name>A0A336MCJ4_CULSO</name>
<organism evidence="4">
    <name type="scientific">Culicoides sonorensis</name>
    <name type="common">Biting midge</name>
    <dbReference type="NCBI Taxonomy" id="179676"/>
    <lineage>
        <taxon>Eukaryota</taxon>
        <taxon>Metazoa</taxon>
        <taxon>Ecdysozoa</taxon>
        <taxon>Arthropoda</taxon>
        <taxon>Hexapoda</taxon>
        <taxon>Insecta</taxon>
        <taxon>Pterygota</taxon>
        <taxon>Neoptera</taxon>
        <taxon>Endopterygota</taxon>
        <taxon>Diptera</taxon>
        <taxon>Nematocera</taxon>
        <taxon>Chironomoidea</taxon>
        <taxon>Ceratopogonidae</taxon>
        <taxon>Ceratopogoninae</taxon>
        <taxon>Culicoides</taxon>
        <taxon>Monoculicoides</taxon>
    </lineage>
</organism>
<dbReference type="AlphaFoldDB" id="A0A336MCJ4"/>
<accession>A0A336MCJ4</accession>
<dbReference type="FunFam" id="1.10.238.10:FF:000003">
    <property type="entry name" value="Calmodulin A"/>
    <property type="match status" value="1"/>
</dbReference>
<dbReference type="InterPro" id="IPR011992">
    <property type="entry name" value="EF-hand-dom_pair"/>
</dbReference>
<reference evidence="3" key="1">
    <citation type="submission" date="2018-04" db="EMBL/GenBank/DDBJ databases">
        <authorList>
            <person name="Go L.Y."/>
            <person name="Mitchell J.A."/>
        </authorList>
    </citation>
    <scope>NUCLEOTIDE SEQUENCE</scope>
    <source>
        <tissue evidence="3">Whole organism</tissue>
    </source>
</reference>
<dbReference type="InterPro" id="IPR002048">
    <property type="entry name" value="EF_hand_dom"/>
</dbReference>
<dbReference type="Pfam" id="PF13202">
    <property type="entry name" value="EF-hand_5"/>
    <property type="match status" value="1"/>
</dbReference>
<dbReference type="CDD" id="cd00051">
    <property type="entry name" value="EFh"/>
    <property type="match status" value="1"/>
</dbReference>
<keyword evidence="1" id="KW-0677">Repeat</keyword>
<dbReference type="GO" id="GO:0005509">
    <property type="term" value="F:calcium ion binding"/>
    <property type="evidence" value="ECO:0007669"/>
    <property type="project" value="InterPro"/>
</dbReference>
<dbReference type="PANTHER" id="PTHR23048">
    <property type="entry name" value="MYOSIN LIGHT CHAIN 1, 3"/>
    <property type="match status" value="1"/>
</dbReference>
<gene>
    <name evidence="4" type="primary">CSON015064</name>
</gene>
<dbReference type="SMART" id="SM00054">
    <property type="entry name" value="EFh"/>
    <property type="match status" value="3"/>
</dbReference>
<protein>
    <submittedName>
        <fullName evidence="4">CSON015064 protein</fullName>
    </submittedName>
</protein>
<dbReference type="GO" id="GO:0016460">
    <property type="term" value="C:myosin II complex"/>
    <property type="evidence" value="ECO:0007669"/>
    <property type="project" value="TreeGrafter"/>
</dbReference>
<dbReference type="GO" id="GO:0032036">
    <property type="term" value="F:myosin heavy chain binding"/>
    <property type="evidence" value="ECO:0007669"/>
    <property type="project" value="TreeGrafter"/>
</dbReference>
<evidence type="ECO:0000256" key="1">
    <source>
        <dbReference type="ARBA" id="ARBA00022737"/>
    </source>
</evidence>
<feature type="domain" description="EF-hand" evidence="2">
    <location>
        <begin position="80"/>
        <end position="115"/>
    </location>
</feature>
<dbReference type="OMA" id="XHEAFLL"/>
<evidence type="ECO:0000259" key="2">
    <source>
        <dbReference type="PROSITE" id="PS50222"/>
    </source>
</evidence>
<dbReference type="Gene3D" id="1.10.238.10">
    <property type="entry name" value="EF-hand"/>
    <property type="match status" value="2"/>
</dbReference>
<feature type="domain" description="EF-hand" evidence="2">
    <location>
        <begin position="7"/>
        <end position="42"/>
    </location>
</feature>
<proteinExistence type="predicted"/>
<dbReference type="SUPFAM" id="SSF47473">
    <property type="entry name" value="EF-hand"/>
    <property type="match status" value="1"/>
</dbReference>
<evidence type="ECO:0000313" key="4">
    <source>
        <dbReference type="EMBL" id="SSX28015.1"/>
    </source>
</evidence>
<dbReference type="InterPro" id="IPR050230">
    <property type="entry name" value="CALM/Myosin/TropC-like"/>
</dbReference>
<dbReference type="EMBL" id="UFQT01000920">
    <property type="protein sequence ID" value="SSX28015.1"/>
    <property type="molecule type" value="Genomic_DNA"/>
</dbReference>
<evidence type="ECO:0000313" key="3">
    <source>
        <dbReference type="EMBL" id="SSX07684.1"/>
    </source>
</evidence>
<dbReference type="EMBL" id="UFQS01000920">
    <property type="protein sequence ID" value="SSX07684.1"/>
    <property type="molecule type" value="Genomic_DNA"/>
</dbReference>
<reference evidence="4" key="2">
    <citation type="submission" date="2018-07" db="EMBL/GenBank/DDBJ databases">
        <authorList>
            <person name="Quirk P.G."/>
            <person name="Krulwich T.A."/>
        </authorList>
    </citation>
    <scope>NUCLEOTIDE SEQUENCE</scope>
</reference>
<dbReference type="PANTHER" id="PTHR23048:SF49">
    <property type="entry name" value="FI08416P-RELATED"/>
    <property type="match status" value="1"/>
</dbReference>
<dbReference type="VEuPathDB" id="VectorBase:CSON015064"/>